<accession>A0A8J9X8W5</accession>
<sequence length="238" mass="27754">MARPAEKARAMMNKWVAMRDAGNANPATNRNRRKRPYLASECEHLADAERFRSQIVREISEGIARIQNPGQGEHAIRELNDDINHKMREKYHWNKRIKELGGLDFNHIEKQRQIEEGDTQVHSGYRYFGAAKDLPGVKELLAKEAAKRLKGNRTDAYKNVTPDYYGWRDEEDGVLLELEALATKQNDQQFKRYKIGEATEDIQTSDKVLDYLHITPQEQIDEILLEHRKKALREKLFL</sequence>
<dbReference type="PANTHER" id="PTHR13021">
    <property type="entry name" value="PRE-MRNA-SPLICING FACTOR ISY1"/>
    <property type="match status" value="1"/>
</dbReference>
<dbReference type="FunFam" id="1.10.287.660:FF:000001">
    <property type="entry name" value="pre-mRNA-splicing factor ISY1 homolog"/>
    <property type="match status" value="1"/>
</dbReference>
<dbReference type="AlphaFoldDB" id="A0A8J9X8W5"/>
<evidence type="ECO:0000256" key="2">
    <source>
        <dbReference type="ARBA" id="ARBA00007002"/>
    </source>
</evidence>
<keyword evidence="3" id="KW-0539">Nucleus</keyword>
<evidence type="ECO:0000256" key="1">
    <source>
        <dbReference type="ARBA" id="ARBA00004123"/>
    </source>
</evidence>
<dbReference type="SUPFAM" id="SSF140102">
    <property type="entry name" value="ISY1 domain-like"/>
    <property type="match status" value="1"/>
</dbReference>
<reference evidence="4" key="1">
    <citation type="submission" date="2022-02" db="EMBL/GenBank/DDBJ databases">
        <authorList>
            <person name="Giguere J D."/>
        </authorList>
    </citation>
    <scope>NUCLEOTIDE SEQUENCE</scope>
    <source>
        <strain evidence="4">CCAP 1055/1</strain>
    </source>
</reference>
<name>A0A8J9X8W5_PHATR</name>
<dbReference type="GO" id="GO:0000350">
    <property type="term" value="P:generation of catalytic spliceosome for second transesterification step"/>
    <property type="evidence" value="ECO:0007669"/>
    <property type="project" value="InterPro"/>
</dbReference>
<dbReference type="InterPro" id="IPR009360">
    <property type="entry name" value="Isy1"/>
</dbReference>
<comment type="similarity">
    <text evidence="2">Belongs to the ISY1 family.</text>
</comment>
<evidence type="ECO:0008006" key="5">
    <source>
        <dbReference type="Google" id="ProtNLM"/>
    </source>
</evidence>
<organism evidence="4">
    <name type="scientific">Phaeodactylum tricornutum</name>
    <name type="common">Diatom</name>
    <dbReference type="NCBI Taxonomy" id="2850"/>
    <lineage>
        <taxon>Eukaryota</taxon>
        <taxon>Sar</taxon>
        <taxon>Stramenopiles</taxon>
        <taxon>Ochrophyta</taxon>
        <taxon>Bacillariophyta</taxon>
        <taxon>Bacillariophyceae</taxon>
        <taxon>Bacillariophycidae</taxon>
        <taxon>Naviculales</taxon>
        <taxon>Phaeodactylaceae</taxon>
        <taxon>Phaeodactylum</taxon>
    </lineage>
</organism>
<dbReference type="Gene3D" id="1.10.287.660">
    <property type="entry name" value="Helix hairpin bin"/>
    <property type="match status" value="1"/>
</dbReference>
<dbReference type="InterPro" id="IPR037200">
    <property type="entry name" value="Isy1_sf"/>
</dbReference>
<comment type="subcellular location">
    <subcellularLocation>
        <location evidence="1">Nucleus</location>
    </subcellularLocation>
</comment>
<dbReference type="EMBL" id="OU594949">
    <property type="protein sequence ID" value="CAG9293425.1"/>
    <property type="molecule type" value="Genomic_DNA"/>
</dbReference>
<proteinExistence type="inferred from homology"/>
<gene>
    <name evidence="4" type="ORF">PTTT1_LOCUS51474</name>
</gene>
<protein>
    <recommendedName>
        <fullName evidence="5">Pre-mRNA-splicing factor ISY1</fullName>
    </recommendedName>
</protein>
<evidence type="ECO:0000313" key="4">
    <source>
        <dbReference type="EMBL" id="CAG9293425.1"/>
    </source>
</evidence>
<dbReference type="InterPro" id="IPR029012">
    <property type="entry name" value="Helix_hairpin_bin_sf"/>
</dbReference>
<dbReference type="Pfam" id="PF06246">
    <property type="entry name" value="Isy1"/>
    <property type="match status" value="1"/>
</dbReference>
<dbReference type="GO" id="GO:0005634">
    <property type="term" value="C:nucleus"/>
    <property type="evidence" value="ECO:0007669"/>
    <property type="project" value="UniProtKB-SubCell"/>
</dbReference>
<dbReference type="Proteomes" id="UP000836788">
    <property type="component" value="Chromosome 8"/>
</dbReference>
<evidence type="ECO:0000256" key="3">
    <source>
        <dbReference type="ARBA" id="ARBA00023242"/>
    </source>
</evidence>